<protein>
    <submittedName>
        <fullName evidence="2">REP element-mobilizing transposase RayT</fullName>
    </submittedName>
</protein>
<comment type="caution">
    <text evidence="2">The sequence shown here is derived from an EMBL/GenBank/DDBJ whole genome shotgun (WGS) entry which is preliminary data.</text>
</comment>
<dbReference type="RefSeq" id="WP_104424361.1">
    <property type="nucleotide sequence ID" value="NZ_PTIY01000010.1"/>
</dbReference>
<feature type="domain" description="Transposase IS200-like" evidence="1">
    <location>
        <begin position="19"/>
        <end position="114"/>
    </location>
</feature>
<dbReference type="SMART" id="SM01321">
    <property type="entry name" value="Y1_Tnp"/>
    <property type="match status" value="1"/>
</dbReference>
<dbReference type="GO" id="GO:0004803">
    <property type="term" value="F:transposase activity"/>
    <property type="evidence" value="ECO:0007669"/>
    <property type="project" value="InterPro"/>
</dbReference>
<sequence length="136" mass="15973">MSKKQWRIDQYLDKSREGAYLYGNMICLLAAYLKSLESDFYDLIAFSIMPNHVHLLFTQKTGLSCLMQKLKGESAILLNQALGRQGKFWQKDYYDKQICDERHYCIAYEYIKNNALKAGLKDADKRFYGIHEEPQL</sequence>
<name>A0A2S6GVR0_9GAMM</name>
<keyword evidence="3" id="KW-1185">Reference proteome</keyword>
<dbReference type="Gene3D" id="3.30.70.1290">
    <property type="entry name" value="Transposase IS200-like"/>
    <property type="match status" value="1"/>
</dbReference>
<dbReference type="InterPro" id="IPR002686">
    <property type="entry name" value="Transposase_17"/>
</dbReference>
<evidence type="ECO:0000259" key="1">
    <source>
        <dbReference type="SMART" id="SM01321"/>
    </source>
</evidence>
<proteinExistence type="predicted"/>
<evidence type="ECO:0000313" key="3">
    <source>
        <dbReference type="Proteomes" id="UP000238071"/>
    </source>
</evidence>
<gene>
    <name evidence="2" type="ORF">B0F88_110111</name>
</gene>
<evidence type="ECO:0000313" key="2">
    <source>
        <dbReference type="EMBL" id="PPK69325.1"/>
    </source>
</evidence>
<dbReference type="SUPFAM" id="SSF143422">
    <property type="entry name" value="Transposase IS200-like"/>
    <property type="match status" value="1"/>
</dbReference>
<dbReference type="PANTHER" id="PTHR36966">
    <property type="entry name" value="REP-ASSOCIATED TYROSINE TRANSPOSASE"/>
    <property type="match status" value="1"/>
</dbReference>
<reference evidence="2 3" key="1">
    <citation type="submission" date="2018-02" db="EMBL/GenBank/DDBJ databases">
        <title>Subsurface microbial communities from deep shales in Ohio and West Virginia, USA.</title>
        <authorList>
            <person name="Wrighton K."/>
        </authorList>
    </citation>
    <scope>NUCLEOTIDE SEQUENCE [LARGE SCALE GENOMIC DNA]</scope>
    <source>
        <strain evidence="2 3">OWC-G53F</strain>
    </source>
</reference>
<dbReference type="InterPro" id="IPR052715">
    <property type="entry name" value="RAYT_transposase"/>
</dbReference>
<dbReference type="GO" id="GO:0043565">
    <property type="term" value="F:sequence-specific DNA binding"/>
    <property type="evidence" value="ECO:0007669"/>
    <property type="project" value="TreeGrafter"/>
</dbReference>
<dbReference type="OrthoDB" id="9791101at2"/>
<organism evidence="2 3">
    <name type="scientific">Methylobacter tundripaludum</name>
    <dbReference type="NCBI Taxonomy" id="173365"/>
    <lineage>
        <taxon>Bacteria</taxon>
        <taxon>Pseudomonadati</taxon>
        <taxon>Pseudomonadota</taxon>
        <taxon>Gammaproteobacteria</taxon>
        <taxon>Methylococcales</taxon>
        <taxon>Methylococcaceae</taxon>
        <taxon>Methylobacter</taxon>
    </lineage>
</organism>
<dbReference type="Pfam" id="PF01797">
    <property type="entry name" value="Y1_Tnp"/>
    <property type="match status" value="1"/>
</dbReference>
<accession>A0A2S6GVR0</accession>
<dbReference type="GO" id="GO:0006313">
    <property type="term" value="P:DNA transposition"/>
    <property type="evidence" value="ECO:0007669"/>
    <property type="project" value="InterPro"/>
</dbReference>
<dbReference type="Proteomes" id="UP000238071">
    <property type="component" value="Unassembled WGS sequence"/>
</dbReference>
<dbReference type="EMBL" id="PTIY01000010">
    <property type="protein sequence ID" value="PPK69325.1"/>
    <property type="molecule type" value="Genomic_DNA"/>
</dbReference>
<dbReference type="PANTHER" id="PTHR36966:SF1">
    <property type="entry name" value="REP-ASSOCIATED TYROSINE TRANSPOSASE"/>
    <property type="match status" value="1"/>
</dbReference>
<dbReference type="AlphaFoldDB" id="A0A2S6GVR0"/>
<dbReference type="InterPro" id="IPR036515">
    <property type="entry name" value="Transposase_17_sf"/>
</dbReference>